<dbReference type="KEGG" id="mia:OCU_33600"/>
<sequence length="38" mass="3690">MSAVTARISLVVVLALTAVIASGCTLPGSDAGTLGWMG</sequence>
<dbReference type="PROSITE" id="PS51257">
    <property type="entry name" value="PROKAR_LIPOPROTEIN"/>
    <property type="match status" value="1"/>
</dbReference>
<reference evidence="1 2" key="1">
    <citation type="journal article" date="2012" name="J. Bacteriol.">
        <title>Complete genome sequence of Mycobacterium intracellulare strain ATCC 13950T.</title>
        <authorList>
            <person name="Kim B.J."/>
            <person name="Choi B.S."/>
            <person name="Lim J.S."/>
            <person name="Choi I.Y."/>
            <person name="Lee J.H."/>
            <person name="Chun J."/>
            <person name="Kook Y.H."/>
            <person name="Kim B.J."/>
        </authorList>
    </citation>
    <scope>NUCLEOTIDE SEQUENCE [LARGE SCALE GENOMIC DNA]</scope>
    <source>
        <strain evidence="2">ATCC 13950 / DSM 43223 / JCM 6384 / NCTC 13025 / 3600</strain>
    </source>
</reference>
<evidence type="ECO:0000313" key="1">
    <source>
        <dbReference type="EMBL" id="AFC44579.1"/>
    </source>
</evidence>
<evidence type="ECO:0000313" key="2">
    <source>
        <dbReference type="Proteomes" id="UP000008004"/>
    </source>
</evidence>
<proteinExistence type="predicted"/>
<gene>
    <name evidence="1" type="ordered locus">OCU_33600</name>
</gene>
<name>H8IV09_MYCIA</name>
<protein>
    <recommendedName>
        <fullName evidence="3">Lipoprotein</fullName>
    </recommendedName>
</protein>
<dbReference type="EMBL" id="CP003322">
    <property type="protein sequence ID" value="AFC44579.1"/>
    <property type="molecule type" value="Genomic_DNA"/>
</dbReference>
<accession>H8IV09</accession>
<dbReference type="HOGENOM" id="CLU_3330421_0_0_11"/>
<dbReference type="Proteomes" id="UP000008004">
    <property type="component" value="Chromosome"/>
</dbReference>
<dbReference type="PATRIC" id="fig|487521.10.peg.3370"/>
<dbReference type="AlphaFoldDB" id="H8IV09"/>
<evidence type="ECO:0008006" key="3">
    <source>
        <dbReference type="Google" id="ProtNLM"/>
    </source>
</evidence>
<organism evidence="1 2">
    <name type="scientific">Mycobacterium intracellulare (strain ATCC 13950 / DSM 43223 / JCM 6384 / NCTC 13025 / 3600)</name>
    <dbReference type="NCBI Taxonomy" id="487521"/>
    <lineage>
        <taxon>Bacteria</taxon>
        <taxon>Bacillati</taxon>
        <taxon>Actinomycetota</taxon>
        <taxon>Actinomycetes</taxon>
        <taxon>Mycobacteriales</taxon>
        <taxon>Mycobacteriaceae</taxon>
        <taxon>Mycobacterium</taxon>
        <taxon>Mycobacterium avium complex (MAC)</taxon>
    </lineage>
</organism>